<dbReference type="PROSITE" id="PS51212">
    <property type="entry name" value="WSC"/>
    <property type="match status" value="1"/>
</dbReference>
<keyword evidence="3 7" id="KW-0863">Zinc-finger</keyword>
<proteinExistence type="predicted"/>
<evidence type="ECO:0000256" key="6">
    <source>
        <dbReference type="PROSITE-ProRule" id="PRU00023"/>
    </source>
</evidence>
<feature type="repeat" description="ANK" evidence="6">
    <location>
        <begin position="348"/>
        <end position="380"/>
    </location>
</feature>
<feature type="compositionally biased region" description="Basic and acidic residues" evidence="8">
    <location>
        <begin position="1200"/>
        <end position="1226"/>
    </location>
</feature>
<dbReference type="SMART" id="SM00321">
    <property type="entry name" value="WSC"/>
    <property type="match status" value="1"/>
</dbReference>
<feature type="region of interest" description="Disordered" evidence="8">
    <location>
        <begin position="1016"/>
        <end position="1090"/>
    </location>
</feature>
<dbReference type="WBParaSite" id="maker-uti_cns_0009931-snap-gene-0.5-mRNA-1">
    <property type="protein sequence ID" value="maker-uti_cns_0009931-snap-gene-0.5-mRNA-1"/>
    <property type="gene ID" value="maker-uti_cns_0009931-snap-gene-0.5"/>
</dbReference>
<feature type="domain" description="WSC" evidence="10">
    <location>
        <begin position="1"/>
        <end position="105"/>
    </location>
</feature>
<protein>
    <submittedName>
        <fullName evidence="12">ANK_REP_REGION domain-containing protein</fullName>
    </submittedName>
</protein>
<evidence type="ECO:0000256" key="5">
    <source>
        <dbReference type="ARBA" id="ARBA00023043"/>
    </source>
</evidence>
<dbReference type="Gene3D" id="1.10.1410.40">
    <property type="match status" value="1"/>
</dbReference>
<evidence type="ECO:0000256" key="7">
    <source>
        <dbReference type="PROSITE-ProRule" id="PRU00175"/>
    </source>
</evidence>
<dbReference type="SMART" id="SM00184">
    <property type="entry name" value="RING"/>
    <property type="match status" value="1"/>
</dbReference>
<dbReference type="Proteomes" id="UP000095280">
    <property type="component" value="Unplaced"/>
</dbReference>
<dbReference type="InterPro" id="IPR017907">
    <property type="entry name" value="Znf_RING_CS"/>
</dbReference>
<dbReference type="InterPro" id="IPR050889">
    <property type="entry name" value="Dendritic_Spine_Reg/Scaffold"/>
</dbReference>
<feature type="compositionally biased region" description="Low complexity" evidence="8">
    <location>
        <begin position="2336"/>
        <end position="2348"/>
    </location>
</feature>
<keyword evidence="4" id="KW-0862">Zinc</keyword>
<dbReference type="SUPFAM" id="SSF48403">
    <property type="entry name" value="Ankyrin repeat"/>
    <property type="match status" value="1"/>
</dbReference>
<dbReference type="PROSITE" id="PS00518">
    <property type="entry name" value="ZF_RING_1"/>
    <property type="match status" value="1"/>
</dbReference>
<dbReference type="InterPro" id="IPR013083">
    <property type="entry name" value="Znf_RING/FYVE/PHD"/>
</dbReference>
<evidence type="ECO:0000256" key="2">
    <source>
        <dbReference type="ARBA" id="ARBA00022737"/>
    </source>
</evidence>
<dbReference type="PROSITE" id="PS50089">
    <property type="entry name" value="ZF_RING_2"/>
    <property type="match status" value="1"/>
</dbReference>
<feature type="region of interest" description="Disordered" evidence="8">
    <location>
        <begin position="1190"/>
        <end position="1235"/>
    </location>
</feature>
<dbReference type="PROSITE" id="PS50297">
    <property type="entry name" value="ANK_REP_REGION"/>
    <property type="match status" value="2"/>
</dbReference>
<feature type="domain" description="RING-type" evidence="9">
    <location>
        <begin position="2230"/>
        <end position="2275"/>
    </location>
</feature>
<dbReference type="InterPro" id="IPR002889">
    <property type="entry name" value="WSC_carb-bd"/>
</dbReference>
<dbReference type="PROSITE" id="PS50088">
    <property type="entry name" value="ANK_REPEAT"/>
    <property type="match status" value="2"/>
</dbReference>
<feature type="region of interest" description="Disordered" evidence="8">
    <location>
        <begin position="1148"/>
        <end position="1177"/>
    </location>
</feature>
<dbReference type="InterPro" id="IPR001841">
    <property type="entry name" value="Znf_RING"/>
</dbReference>
<keyword evidence="11" id="KW-1185">Reference proteome</keyword>
<dbReference type="InterPro" id="IPR018957">
    <property type="entry name" value="Znf_C3HC4_RING-type"/>
</dbReference>
<dbReference type="Pfam" id="PF12796">
    <property type="entry name" value="Ank_2"/>
    <property type="match status" value="1"/>
</dbReference>
<evidence type="ECO:0000256" key="4">
    <source>
        <dbReference type="ARBA" id="ARBA00022833"/>
    </source>
</evidence>
<dbReference type="InterPro" id="IPR002110">
    <property type="entry name" value="Ankyrin_rpt"/>
</dbReference>
<dbReference type="PANTHER" id="PTHR24166">
    <property type="entry name" value="ROLLING PEBBLES, ISOFORM B"/>
    <property type="match status" value="1"/>
</dbReference>
<accession>A0A1I8I4L5</accession>
<evidence type="ECO:0000259" key="9">
    <source>
        <dbReference type="PROSITE" id="PS50089"/>
    </source>
</evidence>
<dbReference type="Pfam" id="PF01822">
    <property type="entry name" value="WSC"/>
    <property type="match status" value="1"/>
</dbReference>
<reference evidence="12" key="1">
    <citation type="submission" date="2016-11" db="UniProtKB">
        <authorList>
            <consortium name="WormBaseParasite"/>
        </authorList>
    </citation>
    <scope>IDENTIFICATION</scope>
</reference>
<organism evidence="11 12">
    <name type="scientific">Macrostomum lignano</name>
    <dbReference type="NCBI Taxonomy" id="282301"/>
    <lineage>
        <taxon>Eukaryota</taxon>
        <taxon>Metazoa</taxon>
        <taxon>Spiralia</taxon>
        <taxon>Lophotrochozoa</taxon>
        <taxon>Platyhelminthes</taxon>
        <taxon>Rhabditophora</taxon>
        <taxon>Macrostomorpha</taxon>
        <taxon>Macrostomida</taxon>
        <taxon>Macrostomidae</taxon>
        <taxon>Macrostomum</taxon>
    </lineage>
</organism>
<dbReference type="Pfam" id="PF00097">
    <property type="entry name" value="zf-C3HC4"/>
    <property type="match status" value="1"/>
</dbReference>
<feature type="compositionally biased region" description="Low complexity" evidence="8">
    <location>
        <begin position="1799"/>
        <end position="1808"/>
    </location>
</feature>
<dbReference type="PANTHER" id="PTHR24166:SF48">
    <property type="entry name" value="PROTEIN VAPYRIN"/>
    <property type="match status" value="1"/>
</dbReference>
<dbReference type="Gene3D" id="3.30.40.10">
    <property type="entry name" value="Zinc/RING finger domain, C3HC4 (zinc finger)"/>
    <property type="match status" value="1"/>
</dbReference>
<keyword evidence="2" id="KW-0677">Repeat</keyword>
<dbReference type="SMART" id="SM00248">
    <property type="entry name" value="ANK"/>
    <property type="match status" value="4"/>
</dbReference>
<evidence type="ECO:0000256" key="8">
    <source>
        <dbReference type="SAM" id="MobiDB-lite"/>
    </source>
</evidence>
<sequence length="2381" mass="258676">YIGCYRDPGPRDLNGLAGKGSVEGYSIGTGGVLSAPGINSLEFCSRICSLFNFKYFGVQYSSQCFCGNEFGRHGASPETGCSMRCTGNPDQICGDSEMIQLAVKSGQLEAVKFAVRIFADETNKDQCCMEAAKTAAIKDEWRVLKFLVQSIADETNRDQCCMEVAESAASSGVLEVVKFLVQTVADETKRDQCCMEAAESAASKDQWEVVTFLVQRVTDETKRDQCCIQAAESAASKGQWEVVAFLIQRVTDETKRDQCCMEPATYAASKGQWEVPAHITQLLRLSISQRHVALAVTLINDERVSAEHVDLPDSTGATALMLAADAGHHELTEKLIDLGASVRAEDSQGRTALSRACEAGHVRAAKALMDRGADASHRDGRGLTCAQVAQRFEQRQVLRLLDAGGARRLSNQLHRLLRKAGFTEQRAECQQRLADWLQKVARVLTQDGYRRNMTGSYAEGWANSLVQVNGRTAADSDIDWTVLAVEQELHLEGGCDGCRDATPLQVEEGHAQVAAGAGSQPAVAATACGFRPAQDTCHAIDCCSSFCEDRIEKLLNTRHSYTIVHLVRATRPSSTNELRVSFSFQEKDIMRQLSTVQGQLFTLIKFIFKRHLPLTLDTPGLKTYHAKTLLFFMLEKQSKRSWVKARWQPHNLIALLNESLDMMLSFIDSSSSPDECMPHFFMPDAPLYFKNAGIGGDFDNTKARVRDRLRELRSDIGGVVDQLRTHVRPLQSEKFYFHPFTLLPLTAPPAVTEIREESDRYSEKMYYKFADVYSVVHQCVSELQSESSNRSTLMSQLSLLHELQWCKCAALCMTSHGTFETLFTARLSQPLSSHLYVNFRCLSWSLQAELLRNRAPAIAFDHWIEQLLGDPDLEELLTLAHYSDCREHVELSLQQMEMIEKERRVAMETQDEKKIGWLKAGCSLEDTAEGDRQSINWNSGITDSSGIDGIVGRLQRVALLRLLFVDKLRILLLVCRIRQSIIGTPENSFERTKNERQLRRDVKVFELTHRLFSRSSAVSGSGMPRVSGRAQARPAMTKQEAEKTRKATAGPNSLPIKTSCGRKQSPESGKQRTYREHSASNTGGRQLRSPHMMQNLMTRFGDFASSIIDFVTDCVPPVSLRPASRISFSSCCGFFAPFIRSIRRTTAAASESLPRLSSQRGVSVGGDGTNVVPGLGSNQLEQHDVADCVGWQDSGTNQQEGDRRVDRRDSEAGRDVGERQQPDRQQEALTPAKPAALYEIKMPHRRPPKVQVDRMVVSFCREQTSLYCGVQIAGSDGSVESVVAGVEFAAVVNGRNEVGDGGCVLGAGGENRIFWQRQHKQQNGSSKNDKRRMISQINLCNKNAAGIKAIGCQNRAGRIPPVVSSDNQGQDHHLLAISEDQDSIIPGLQLRSTKPIRSLWITWSPTVEFLIGSDLMNRLPHTGHTKRFSPVCVLTCLCSSSDRVKRRPQCARLQTKGRSPCASGDAPSAGDVAVVQAGAAAAAAASEPSRTESPPFAVVNCNGSRLAALCVSLGVLGQVVGPHESLAAHGAHEAFLTGVRPHVPLQLVRPGEATAAVRQQAADERPFARVPAEMRLQVRGLVVHLAAAGDVAVVQAGAAAACAAASERAGESERQLPIRGSQLRGIPAIPVVNCNGSRLAALCVSLGVLGQVVGPHESLAAHGAHEAFLTGVRPHVPLQLVRPGEATAAVRQAADERPFARVPAEMRLQVRGLVVHLAAAGDVAVVQAGAAAAAAASEPQASLSGSCRSEALSFAADASAVKAERPSTISVASGTPRADCGRLIQQVRPGQPRIDSRAGRSAGLCSGRSRGGLPGSGLRPPAHEQLEPVVMHHRASSPAGGHRRRRALDWPFNTAGLLSITSCPTWIGVKCWRLSYCCFRDRCVDCRRCRTSCKPAGPPSSADDSGQRPFGSEVPACRIVVQQLQQVLAKLPRDDGLATLLEDAIFTKVQLLCPHQPCHVLAFVRGALVEPPLALGRQPALHGCRCPTRQGAAGSPLLGSVKLVPGECLLCLAQQGFDALALRLAQLRVDVKASFLFTRFTVCSVYFCSVEVADCLVLVEHHRTPTGRFPSTLETTRALFGSRPVLSIKSELGSNRPCSTDDGTLTGMMTRLRAGMDTVLATLAITAVGTTRQACEELLSGKIEILGRPAMLPGRNIETVWALLGRAGDGPRSPVLRSFPKPGSGRPRPGVLCLSSGCTQTAQLERLACLDTEQRNDRAERMGASNDSECPICMGLVQRAVVSRCCRHRFCTNCIAAVQQTAGQAGASGRCPYCRSERFAFDSVPRAAPPQLPPQQPIRRPPHTGVIHLAKKESTGAKQPSAWVHRYTEKRTLPGSLSTDSSSPHSVSTKIARPANPRLAENKKEPYCGGPLNGPPCDCCS</sequence>
<feature type="repeat" description="ANK" evidence="6">
    <location>
        <begin position="315"/>
        <end position="347"/>
    </location>
</feature>
<feature type="compositionally biased region" description="Basic and acidic residues" evidence="8">
    <location>
        <begin position="1069"/>
        <end position="1078"/>
    </location>
</feature>
<evidence type="ECO:0000256" key="1">
    <source>
        <dbReference type="ARBA" id="ARBA00022723"/>
    </source>
</evidence>
<feature type="region of interest" description="Disordered" evidence="8">
    <location>
        <begin position="1789"/>
        <end position="1817"/>
    </location>
</feature>
<evidence type="ECO:0000256" key="3">
    <source>
        <dbReference type="ARBA" id="ARBA00022771"/>
    </source>
</evidence>
<feature type="region of interest" description="Disordered" evidence="8">
    <location>
        <begin position="2333"/>
        <end position="2381"/>
    </location>
</feature>
<evidence type="ECO:0000313" key="11">
    <source>
        <dbReference type="Proteomes" id="UP000095280"/>
    </source>
</evidence>
<keyword evidence="5 6" id="KW-0040">ANK repeat</keyword>
<dbReference type="SUPFAM" id="SSF57850">
    <property type="entry name" value="RING/U-box"/>
    <property type="match status" value="1"/>
</dbReference>
<name>A0A1I8I4L5_9PLAT</name>
<evidence type="ECO:0000259" key="10">
    <source>
        <dbReference type="PROSITE" id="PS51212"/>
    </source>
</evidence>
<evidence type="ECO:0000313" key="12">
    <source>
        <dbReference type="WBParaSite" id="maker-uti_cns_0009931-snap-gene-0.5-mRNA-1"/>
    </source>
</evidence>
<dbReference type="Gene3D" id="1.25.40.20">
    <property type="entry name" value="Ankyrin repeat-containing domain"/>
    <property type="match status" value="1"/>
</dbReference>
<dbReference type="InterPro" id="IPR036770">
    <property type="entry name" value="Ankyrin_rpt-contain_sf"/>
</dbReference>
<keyword evidence="1" id="KW-0479">Metal-binding</keyword>
<dbReference type="GO" id="GO:0008270">
    <property type="term" value="F:zinc ion binding"/>
    <property type="evidence" value="ECO:0007669"/>
    <property type="project" value="UniProtKB-KW"/>
</dbReference>